<dbReference type="GO" id="GO:0042597">
    <property type="term" value="C:periplasmic space"/>
    <property type="evidence" value="ECO:0007669"/>
    <property type="project" value="UniProtKB-SubCell"/>
</dbReference>
<dbReference type="STRING" id="449.LHA_1116"/>
<evidence type="ECO:0000256" key="7">
    <source>
        <dbReference type="ARBA" id="ARBA00022764"/>
    </source>
</evidence>
<evidence type="ECO:0000256" key="2">
    <source>
        <dbReference type="ARBA" id="ARBA00008520"/>
    </source>
</evidence>
<comment type="similarity">
    <text evidence="2">Belongs to the bacterial solute-binding protein 1 family.</text>
</comment>
<proteinExistence type="inferred from homology"/>
<dbReference type="AlphaFoldDB" id="A0A0A8USY3"/>
<dbReference type="PANTHER" id="PTHR43649">
    <property type="entry name" value="ARABINOSE-BINDING PROTEIN-RELATED"/>
    <property type="match status" value="1"/>
</dbReference>
<evidence type="ECO:0000313" key="8">
    <source>
        <dbReference type="EMBL" id="CEK10172.1"/>
    </source>
</evidence>
<dbReference type="PATRIC" id="fig|449.7.peg.1354"/>
<keyword evidence="6" id="KW-0732">Signal</keyword>
<dbReference type="InterPro" id="IPR006059">
    <property type="entry name" value="SBP"/>
</dbReference>
<protein>
    <recommendedName>
        <fullName evidence="4">sn-glycerol-3-phosphate-binding periplasmic protein UgpB</fullName>
    </recommendedName>
</protein>
<dbReference type="GO" id="GO:0055085">
    <property type="term" value="P:transmembrane transport"/>
    <property type="evidence" value="ECO:0007669"/>
    <property type="project" value="InterPro"/>
</dbReference>
<gene>
    <name evidence="8" type="primary">ugpB</name>
    <name evidence="8" type="ORF">LHA_1116</name>
</gene>
<dbReference type="Pfam" id="PF13416">
    <property type="entry name" value="SBP_bac_8"/>
    <property type="match status" value="1"/>
</dbReference>
<evidence type="ECO:0000256" key="4">
    <source>
        <dbReference type="ARBA" id="ARBA00017470"/>
    </source>
</evidence>
<dbReference type="PANTHER" id="PTHR43649:SF31">
    <property type="entry name" value="SN-GLYCEROL-3-PHOSPHATE-BINDING PERIPLASMIC PROTEIN UGPB"/>
    <property type="match status" value="1"/>
</dbReference>
<dbReference type="OrthoDB" id="4393730at2"/>
<sequence>MKHLILLTLFFLWSTVEAKPVEIVMWHSMAGHLGHEIRQLAAGFNQSQNEYKLKLVYKGEYTEAMTSFAAAFRAKQPPAIVQIFEVGTTTMLYPKGIIKPVDELMEEQGLSLPKDSFLPAIRSFYSENGKLMAMPFNTSIPVIYYNADALAKIGYWKDNFPHTWQEMDHLAVDLQKAGFVCVYTTAYPAWIQIEAFSAIHGLTMTDPQLSVATYNNKTIIKHLTRLKEWQKKHYFEYGGRASDATILFTSGRCPLFSQSSGSYNSLSELVNFKVGVAALPLDIEVSPTRHNNIAGGAALWAVAGQPSAVYRGVAKFFSYLTQPTIQQQWHQHTGYLPLGLTGIYSVLATESNHPIVQLGRIELGQNSTQKIYVGPQNLIRAINDEALEAIFSGMLRPEEAINKAVQRANYTLMRFNRNTKSSG</sequence>
<comment type="subunit">
    <text evidence="3">The complex is composed of two ATP-binding proteins (UgpC), two transmembrane proteins (UgpA and UgpE) and a solute-binding protein (UgpB).</text>
</comment>
<dbReference type="PROSITE" id="PS01037">
    <property type="entry name" value="SBP_BACTERIAL_1"/>
    <property type="match status" value="1"/>
</dbReference>
<name>A0A0A8USY3_LEGHA</name>
<reference evidence="9" key="1">
    <citation type="submission" date="2014-09" db="EMBL/GenBank/DDBJ databases">
        <authorList>
            <person name="Gomez-Valero L."/>
        </authorList>
    </citation>
    <scope>NUCLEOTIDE SEQUENCE [LARGE SCALE GENOMIC DNA]</scope>
    <source>
        <strain evidence="9">ATCC35250</strain>
    </source>
</reference>
<keyword evidence="7" id="KW-0574">Periplasm</keyword>
<organism evidence="8 9">
    <name type="scientific">Legionella hackeliae</name>
    <dbReference type="NCBI Taxonomy" id="449"/>
    <lineage>
        <taxon>Bacteria</taxon>
        <taxon>Pseudomonadati</taxon>
        <taxon>Pseudomonadota</taxon>
        <taxon>Gammaproteobacteria</taxon>
        <taxon>Legionellales</taxon>
        <taxon>Legionellaceae</taxon>
        <taxon>Legionella</taxon>
    </lineage>
</organism>
<dbReference type="Proteomes" id="UP000032803">
    <property type="component" value="Chromosome I"/>
</dbReference>
<dbReference type="InterPro" id="IPR006061">
    <property type="entry name" value="SBP_1_CS"/>
</dbReference>
<evidence type="ECO:0000313" key="9">
    <source>
        <dbReference type="Proteomes" id="UP000032803"/>
    </source>
</evidence>
<dbReference type="HOGENOM" id="CLU_031285_3_0_6"/>
<keyword evidence="5" id="KW-0813">Transport</keyword>
<dbReference type="SUPFAM" id="SSF53850">
    <property type="entry name" value="Periplasmic binding protein-like II"/>
    <property type="match status" value="1"/>
</dbReference>
<dbReference type="InterPro" id="IPR050490">
    <property type="entry name" value="Bact_solute-bd_prot1"/>
</dbReference>
<dbReference type="KEGG" id="lha:LHA_1116"/>
<dbReference type="EMBL" id="LN681225">
    <property type="protein sequence ID" value="CEK10172.1"/>
    <property type="molecule type" value="Genomic_DNA"/>
</dbReference>
<evidence type="ECO:0000256" key="6">
    <source>
        <dbReference type="ARBA" id="ARBA00022729"/>
    </source>
</evidence>
<accession>A0A0A8USY3</accession>
<dbReference type="Gene3D" id="3.40.190.10">
    <property type="entry name" value="Periplasmic binding protein-like II"/>
    <property type="match status" value="2"/>
</dbReference>
<evidence type="ECO:0000256" key="5">
    <source>
        <dbReference type="ARBA" id="ARBA00022448"/>
    </source>
</evidence>
<dbReference type="RefSeq" id="WP_045105582.1">
    <property type="nucleotide sequence ID" value="NZ_LN681225.1"/>
</dbReference>
<evidence type="ECO:0000256" key="1">
    <source>
        <dbReference type="ARBA" id="ARBA00004418"/>
    </source>
</evidence>
<comment type="subcellular location">
    <subcellularLocation>
        <location evidence="1">Periplasm</location>
    </subcellularLocation>
</comment>
<keyword evidence="9" id="KW-1185">Reference proteome</keyword>
<evidence type="ECO:0000256" key="3">
    <source>
        <dbReference type="ARBA" id="ARBA00011557"/>
    </source>
</evidence>